<dbReference type="Pfam" id="PF06750">
    <property type="entry name" value="A24_N_bact"/>
    <property type="match status" value="1"/>
</dbReference>
<dbReference type="Gene3D" id="1.20.120.1220">
    <property type="match status" value="1"/>
</dbReference>
<keyword evidence="11" id="KW-1185">Reference proteome</keyword>
<dbReference type="PANTHER" id="PTHR30487">
    <property type="entry name" value="TYPE 4 PREPILIN-LIKE PROTEINS LEADER PEPTIDE-PROCESSING ENZYME"/>
    <property type="match status" value="1"/>
</dbReference>
<dbReference type="GO" id="GO:0006465">
    <property type="term" value="P:signal peptide processing"/>
    <property type="evidence" value="ECO:0007669"/>
    <property type="project" value="TreeGrafter"/>
</dbReference>
<dbReference type="GO" id="GO:0004190">
    <property type="term" value="F:aspartic-type endopeptidase activity"/>
    <property type="evidence" value="ECO:0007669"/>
    <property type="project" value="InterPro"/>
</dbReference>
<name>A0A923HZ37_9FIRM</name>
<reference evidence="10" key="2">
    <citation type="submission" date="2020-10" db="EMBL/GenBank/DDBJ databases">
        <title>Comparative genomics of the Acetobacterium genus.</title>
        <authorList>
            <person name="Marshall C."/>
            <person name="May H."/>
            <person name="Norman S."/>
        </authorList>
    </citation>
    <scope>NUCLEOTIDE SEQUENCE</scope>
    <source>
        <strain evidence="10">DER-2019</strain>
    </source>
</reference>
<dbReference type="InterPro" id="IPR010627">
    <property type="entry name" value="Prepilin_pept_A24_N"/>
</dbReference>
<feature type="domain" description="Prepilin peptidase A24 N-terminal" evidence="9">
    <location>
        <begin position="20"/>
        <end position="103"/>
    </location>
</feature>
<dbReference type="InterPro" id="IPR000045">
    <property type="entry name" value="Prepilin_IV_endopep_pep"/>
</dbReference>
<evidence type="ECO:0000256" key="4">
    <source>
        <dbReference type="ARBA" id="ARBA00022692"/>
    </source>
</evidence>
<evidence type="ECO:0000313" key="11">
    <source>
        <dbReference type="Proteomes" id="UP000616595"/>
    </source>
</evidence>
<protein>
    <submittedName>
        <fullName evidence="10">Prepilin peptidase</fullName>
    </submittedName>
</protein>
<feature type="transmembrane region" description="Helical" evidence="7">
    <location>
        <begin position="12"/>
        <end position="36"/>
    </location>
</feature>
<dbReference type="Proteomes" id="UP000616595">
    <property type="component" value="Unassembled WGS sequence"/>
</dbReference>
<dbReference type="AlphaFoldDB" id="A0A923HZ37"/>
<dbReference type="OrthoDB" id="9789291at2"/>
<keyword evidence="6 7" id="KW-0472">Membrane</keyword>
<feature type="transmembrane region" description="Helical" evidence="7">
    <location>
        <begin position="131"/>
        <end position="151"/>
    </location>
</feature>
<evidence type="ECO:0000256" key="7">
    <source>
        <dbReference type="SAM" id="Phobius"/>
    </source>
</evidence>
<gene>
    <name evidence="10" type="ORF">GH810_13110</name>
</gene>
<evidence type="ECO:0000313" key="10">
    <source>
        <dbReference type="EMBL" id="MBC3889254.1"/>
    </source>
</evidence>
<evidence type="ECO:0000256" key="1">
    <source>
        <dbReference type="ARBA" id="ARBA00004651"/>
    </source>
</evidence>
<evidence type="ECO:0000256" key="3">
    <source>
        <dbReference type="ARBA" id="ARBA00022475"/>
    </source>
</evidence>
<keyword evidence="5 7" id="KW-1133">Transmembrane helix</keyword>
<feature type="domain" description="Prepilin type IV endopeptidase peptidase" evidence="8">
    <location>
        <begin position="116"/>
        <end position="217"/>
    </location>
</feature>
<dbReference type="InterPro" id="IPR050882">
    <property type="entry name" value="Prepilin_peptidase/N-MTase"/>
</dbReference>
<comment type="subcellular location">
    <subcellularLocation>
        <location evidence="1">Cell membrane</location>
        <topology evidence="1">Multi-pass membrane protein</topology>
    </subcellularLocation>
</comment>
<organism evidence="10 11">
    <name type="scientific">Acetobacterium paludosum</name>
    <dbReference type="NCBI Taxonomy" id="52693"/>
    <lineage>
        <taxon>Bacteria</taxon>
        <taxon>Bacillati</taxon>
        <taxon>Bacillota</taxon>
        <taxon>Clostridia</taxon>
        <taxon>Eubacteriales</taxon>
        <taxon>Eubacteriaceae</taxon>
        <taxon>Acetobacterium</taxon>
    </lineage>
</organism>
<keyword evidence="4 7" id="KW-0812">Transmembrane</keyword>
<accession>A0A923HZ37</accession>
<evidence type="ECO:0000256" key="6">
    <source>
        <dbReference type="ARBA" id="ARBA00023136"/>
    </source>
</evidence>
<keyword evidence="3" id="KW-1003">Cell membrane</keyword>
<dbReference type="PANTHER" id="PTHR30487:SF0">
    <property type="entry name" value="PREPILIN LEADER PEPTIDASE_N-METHYLTRANSFERASE-RELATED"/>
    <property type="match status" value="1"/>
</dbReference>
<evidence type="ECO:0000256" key="2">
    <source>
        <dbReference type="ARBA" id="ARBA00005801"/>
    </source>
</evidence>
<feature type="transmembrane region" description="Helical" evidence="7">
    <location>
        <begin position="201"/>
        <end position="221"/>
    </location>
</feature>
<feature type="transmembrane region" description="Helical" evidence="7">
    <location>
        <begin position="233"/>
        <end position="256"/>
    </location>
</feature>
<dbReference type="EMBL" id="WJBD01000016">
    <property type="protein sequence ID" value="MBC3889254.1"/>
    <property type="molecule type" value="Genomic_DNA"/>
</dbReference>
<feature type="transmembrane region" description="Helical" evidence="7">
    <location>
        <begin position="94"/>
        <end position="125"/>
    </location>
</feature>
<feature type="transmembrane region" description="Helical" evidence="7">
    <location>
        <begin position="160"/>
        <end position="181"/>
    </location>
</feature>
<comment type="caution">
    <text evidence="10">The sequence shown here is derived from an EMBL/GenBank/DDBJ whole genome shotgun (WGS) entry which is preliminary data.</text>
</comment>
<dbReference type="RefSeq" id="WP_148566844.1">
    <property type="nucleotide sequence ID" value="NZ_RXYA01000006.1"/>
</dbReference>
<evidence type="ECO:0000259" key="9">
    <source>
        <dbReference type="Pfam" id="PF06750"/>
    </source>
</evidence>
<evidence type="ECO:0000259" key="8">
    <source>
        <dbReference type="Pfam" id="PF01478"/>
    </source>
</evidence>
<sequence length="259" mass="28084">MNDTVAVALINFILYLYIFVFGAVIGSFLNVVIYRVPQEISIAKGRSFCPKCGAPIKGYHNIPVFSYLWLRGKCADCGEKISPRYPLIELFTGALAVLVLWIFGFSFQWIVVFTVGAMLICIAMIDFDTMTIPNGLVIALMVPALLSFFCFPQVELLSRVIGMVVVSLPMLVITLFIGEAFGGGDIKLMAVAGFLLGWPNTVLATFIGLVLGGVVAVSLLAKKTKDKHMAFGPYLCVGIMTALLAGDAIIKCYLSLFGL</sequence>
<comment type="similarity">
    <text evidence="2">Belongs to the peptidase A24 family.</text>
</comment>
<dbReference type="GO" id="GO:0005886">
    <property type="term" value="C:plasma membrane"/>
    <property type="evidence" value="ECO:0007669"/>
    <property type="project" value="UniProtKB-SubCell"/>
</dbReference>
<reference evidence="10" key="1">
    <citation type="submission" date="2019-10" db="EMBL/GenBank/DDBJ databases">
        <authorList>
            <person name="Ross D.E."/>
            <person name="Gulliver D."/>
        </authorList>
    </citation>
    <scope>NUCLEOTIDE SEQUENCE</scope>
    <source>
        <strain evidence="10">DER-2019</strain>
    </source>
</reference>
<evidence type="ECO:0000256" key="5">
    <source>
        <dbReference type="ARBA" id="ARBA00022989"/>
    </source>
</evidence>
<dbReference type="Pfam" id="PF01478">
    <property type="entry name" value="Peptidase_A24"/>
    <property type="match status" value="1"/>
</dbReference>
<proteinExistence type="inferred from homology"/>